<dbReference type="STRING" id="8078.ENSFHEP00000020155"/>
<keyword evidence="4 15" id="KW-0138">CF(0)</keyword>
<keyword evidence="5 15" id="KW-0375">Hydrogen ion transport</keyword>
<keyword evidence="8 15" id="KW-0406">Ion transport</keyword>
<dbReference type="GO" id="GO:0015078">
    <property type="term" value="F:proton transmembrane transporter activity"/>
    <property type="evidence" value="ECO:0007669"/>
    <property type="project" value="InterPro"/>
</dbReference>
<comment type="function">
    <text evidence="12 15">Subunit e, of the mitochondrial membrane ATP synthase complex (F(1)F(0) ATP synthase or Complex V) that produces ATP from ADP in the presence of a proton gradient across the membrane which is generated by electron transport complexes of the respiratory chain. ATP synthase complex consist of a soluble F(1) head domain - the catalytic core - and a membrane F(1) domain - the membrane proton channel. These two domains are linked by a central stalk rotating inside the F(1) region and a stationary peripheral stalk. During catalysis, ATP synthesis in the catalytic domain of F(1) is coupled via a rotary mechanism of the central stalk subunits to proton translocation. In vivo, can only synthesize ATP although its ATP hydrolase activity can be activated artificially in vitro. Part of the complex F(0) domain.</text>
</comment>
<dbReference type="GO" id="GO:0015986">
    <property type="term" value="P:proton motive force-driven ATP synthesis"/>
    <property type="evidence" value="ECO:0007669"/>
    <property type="project" value="InterPro"/>
</dbReference>
<evidence type="ECO:0000256" key="12">
    <source>
        <dbReference type="ARBA" id="ARBA00057306"/>
    </source>
</evidence>
<dbReference type="Pfam" id="PF05680">
    <property type="entry name" value="ATP-synt_E"/>
    <property type="match status" value="1"/>
</dbReference>
<feature type="coiled-coil region" evidence="16">
    <location>
        <begin position="36"/>
        <end position="63"/>
    </location>
</feature>
<keyword evidence="9 15" id="KW-0496">Mitochondrion</keyword>
<comment type="similarity">
    <text evidence="2 15">Belongs to the ATPase e subunit family.</text>
</comment>
<keyword evidence="6 15" id="KW-0999">Mitochondrion inner membrane</keyword>
<dbReference type="Ensembl" id="ENSFHET00000035083.1">
    <property type="protein sequence ID" value="ENSFHEP00000020155.1"/>
    <property type="gene ID" value="ENSFHEG00000022094.1"/>
</dbReference>
<dbReference type="GO" id="GO:0005743">
    <property type="term" value="C:mitochondrial inner membrane"/>
    <property type="evidence" value="ECO:0007669"/>
    <property type="project" value="UniProtKB-SubCell"/>
</dbReference>
<evidence type="ECO:0000256" key="3">
    <source>
        <dbReference type="ARBA" id="ARBA00022448"/>
    </source>
</evidence>
<protein>
    <recommendedName>
        <fullName evidence="14 15">ATP synthase F(0) complex subunit e, mitochondrial</fullName>
    </recommendedName>
</protein>
<evidence type="ECO:0000256" key="11">
    <source>
        <dbReference type="ARBA" id="ARBA00023310"/>
    </source>
</evidence>
<proteinExistence type="inferred from homology"/>
<dbReference type="AlphaFoldDB" id="A0A3Q2TTN9"/>
<evidence type="ECO:0000256" key="2">
    <source>
        <dbReference type="ARBA" id="ARBA00007333"/>
    </source>
</evidence>
<sequence>MAPPVAVSPLIKTARYSALIAGVIYGKMRYDYLKPIGAEEKRLEEERKAREEQENIAKKLAEGSIFIHITCIIHLLRHHSLNSCPLSHSK</sequence>
<evidence type="ECO:0000256" key="5">
    <source>
        <dbReference type="ARBA" id="ARBA00022781"/>
    </source>
</evidence>
<evidence type="ECO:0000256" key="8">
    <source>
        <dbReference type="ARBA" id="ARBA00023065"/>
    </source>
</evidence>
<evidence type="ECO:0000256" key="7">
    <source>
        <dbReference type="ARBA" id="ARBA00022990"/>
    </source>
</evidence>
<evidence type="ECO:0000313" key="17">
    <source>
        <dbReference type="Ensembl" id="ENSFHEP00000020155.1"/>
    </source>
</evidence>
<evidence type="ECO:0000256" key="14">
    <source>
        <dbReference type="ARBA" id="ARBA00074682"/>
    </source>
</evidence>
<evidence type="ECO:0000256" key="9">
    <source>
        <dbReference type="ARBA" id="ARBA00023128"/>
    </source>
</evidence>
<keyword evidence="10" id="KW-0472">Membrane</keyword>
<keyword evidence="11 15" id="KW-0066">ATP synthesis</keyword>
<name>A0A3Q2TTN9_FUNHE</name>
<evidence type="ECO:0000256" key="4">
    <source>
        <dbReference type="ARBA" id="ARBA00022547"/>
    </source>
</evidence>
<comment type="subunit">
    <text evidence="13">Component of the ATP synthase complex composed at least of ATP5F1A/subunit alpha, ATP5F1B/subunit beta, ATP5MC1/subunit c (homooctomer), MT-ATP6/subunit a, MT-ATP8/subunit 8, ATP5ME/subunit e, ATP5MF/subunit f, ATP5MG/subunit g, ATP5MK/subunit k, ATP5MJ/subunit j, ATP5F1C/subunit gamma, ATP5F1D/subunit delta, ATP5F1E/subunit epsilon, ATP5PF/subunit F6, ATP5PB/subunit b, ATP5PD/subunit d, ATP5PO/subunit OSCP. ATP synthase complex consists of a soluble F(1) head domain (subunits alpha(3) and beta(3)) - the catalytic core - and a membrane F(0) domain - the membrane proton channel (subunits c, a, 8, e, f, g, k and j). These two domains are linked by a central stalk (subunits gamma, delta, and epsilon) rotating inside the F1 region and a stationary peripheral stalk (subunits F6, b, d, and OSCP).</text>
</comment>
<dbReference type="GeneTree" id="ENSGT01150000287629"/>
<dbReference type="Proteomes" id="UP000265000">
    <property type="component" value="Unplaced"/>
</dbReference>
<comment type="subcellular location">
    <subcellularLocation>
        <location evidence="1 15">Mitochondrion inner membrane</location>
    </subcellularLocation>
</comment>
<evidence type="ECO:0000256" key="16">
    <source>
        <dbReference type="SAM" id="Coils"/>
    </source>
</evidence>
<evidence type="ECO:0000256" key="15">
    <source>
        <dbReference type="RuleBase" id="RU367005"/>
    </source>
</evidence>
<evidence type="ECO:0000256" key="6">
    <source>
        <dbReference type="ARBA" id="ARBA00022792"/>
    </source>
</evidence>
<keyword evidence="7" id="KW-0007">Acetylation</keyword>
<reference evidence="17" key="1">
    <citation type="submission" date="2025-08" db="UniProtKB">
        <authorList>
            <consortium name="Ensembl"/>
        </authorList>
    </citation>
    <scope>IDENTIFICATION</scope>
</reference>
<organism evidence="17 18">
    <name type="scientific">Fundulus heteroclitus</name>
    <name type="common">Killifish</name>
    <name type="synonym">Mummichog</name>
    <dbReference type="NCBI Taxonomy" id="8078"/>
    <lineage>
        <taxon>Eukaryota</taxon>
        <taxon>Metazoa</taxon>
        <taxon>Chordata</taxon>
        <taxon>Craniata</taxon>
        <taxon>Vertebrata</taxon>
        <taxon>Euteleostomi</taxon>
        <taxon>Actinopterygii</taxon>
        <taxon>Neopterygii</taxon>
        <taxon>Teleostei</taxon>
        <taxon>Neoteleostei</taxon>
        <taxon>Acanthomorphata</taxon>
        <taxon>Ovalentaria</taxon>
        <taxon>Atherinomorphae</taxon>
        <taxon>Cyprinodontiformes</taxon>
        <taxon>Fundulidae</taxon>
        <taxon>Fundulus</taxon>
    </lineage>
</organism>
<dbReference type="PANTHER" id="PTHR12427">
    <property type="entry name" value="ATP SYNTHASE E CHAIN, MITOCHONDRIAL"/>
    <property type="match status" value="1"/>
</dbReference>
<evidence type="ECO:0000256" key="13">
    <source>
        <dbReference type="ARBA" id="ARBA00064647"/>
    </source>
</evidence>
<accession>A0A3Q2TTN9</accession>
<comment type="subunit">
    <text evidence="15">F-type ATPases have 2 components, CF(1) - the catalytic core - and CF(0) - the membrane proton channel. CF(1) and CF(0) have multiple subunits.</text>
</comment>
<keyword evidence="18" id="KW-1185">Reference proteome</keyword>
<dbReference type="PANTHER" id="PTHR12427:SF1">
    <property type="entry name" value="ATP SYNTHASE SUBUNIT E, MITOCHONDRIAL"/>
    <property type="match status" value="1"/>
</dbReference>
<dbReference type="InterPro" id="IPR008386">
    <property type="entry name" value="ATP_synth_F0_esu_mt"/>
</dbReference>
<dbReference type="GO" id="GO:0045259">
    <property type="term" value="C:proton-transporting ATP synthase complex"/>
    <property type="evidence" value="ECO:0007669"/>
    <property type="project" value="UniProtKB-UniRule"/>
</dbReference>
<evidence type="ECO:0000256" key="10">
    <source>
        <dbReference type="ARBA" id="ARBA00023136"/>
    </source>
</evidence>
<keyword evidence="16" id="KW-0175">Coiled coil</keyword>
<evidence type="ECO:0000256" key="1">
    <source>
        <dbReference type="ARBA" id="ARBA00004273"/>
    </source>
</evidence>
<evidence type="ECO:0000313" key="18">
    <source>
        <dbReference type="Proteomes" id="UP000265000"/>
    </source>
</evidence>
<reference evidence="17" key="2">
    <citation type="submission" date="2025-09" db="UniProtKB">
        <authorList>
            <consortium name="Ensembl"/>
        </authorList>
    </citation>
    <scope>IDENTIFICATION</scope>
</reference>
<keyword evidence="3 15" id="KW-0813">Transport</keyword>